<dbReference type="AlphaFoldDB" id="A0A9P5TCQ5"/>
<dbReference type="Proteomes" id="UP000759537">
    <property type="component" value="Unassembled WGS sequence"/>
</dbReference>
<dbReference type="PANTHER" id="PTHR47966">
    <property type="entry name" value="BETA-SITE APP-CLEAVING ENZYME, ISOFORM A-RELATED"/>
    <property type="match status" value="1"/>
</dbReference>
<evidence type="ECO:0000313" key="10">
    <source>
        <dbReference type="Proteomes" id="UP000759537"/>
    </source>
</evidence>
<proteinExistence type="inferred from homology"/>
<keyword evidence="4 9" id="KW-0645">Protease</keyword>
<evidence type="ECO:0000256" key="4">
    <source>
        <dbReference type="RuleBase" id="RU000454"/>
    </source>
</evidence>
<dbReference type="PROSITE" id="PS00141">
    <property type="entry name" value="ASP_PROTEASE"/>
    <property type="match status" value="1"/>
</dbReference>
<evidence type="ECO:0000313" key="9">
    <source>
        <dbReference type="EMBL" id="KAF8484697.1"/>
    </source>
</evidence>
<sequence length="571" mass="61009">MKFTVLSFSFALFAATAQALKFPLSRQSLQRRSGSTSISSTSDPHVFASLSSALPDSADLSSINDMIYVTNLTLGGVDYRLQVDTGSSDLWIKGQSSPLPNSNQTSTTYNLTYGIGWAFGHISYSSVQFSGISVPNQAFLDVSSAQNPAITYGTSGIVGLGFTSLSSIDALVNKTGSSSGRSLLYNLFSDNPKEPNFIAISLQRSADPTADVQGTFLIGELDPDYSAVNQTPPIPTFPVANPTRWTVLLEDILVAGGNTVVPITSTVPNAPSNRAVALLDSGTSYSYASPEVCDAIYGNISGAQLDPQSGLWSVPCNTEIDVAMQINGQVFPVHPLDMVPESATNPNNCVGSFVPQDISAIASGNFDIILGDNVLRSVYSVYDFGDFDASGKMGDPYLKFLSLVDPNAASKDFAAARGTVARSNISYNAVNSAAAPSGRTTVSLSDEITNTLNKINTYFPIMLAILGLNALVILLLAIAAFIYIFRRRRASSAWNRRTARRLTPMPLGAMSPSTDTFTSPPPESMQRHLSHHNYEPVSMALTDDTFVPPSPAFHSTGFKSRLFDDRPKSVA</sequence>
<accession>A0A9P5TCQ5</accession>
<feature type="active site" evidence="3">
    <location>
        <position position="280"/>
    </location>
</feature>
<comment type="caution">
    <text evidence="9">The sequence shown here is derived from an EMBL/GenBank/DDBJ whole genome shotgun (WGS) entry which is preliminary data.</text>
</comment>
<dbReference type="PRINTS" id="PR00792">
    <property type="entry name" value="PEPSIN"/>
</dbReference>
<dbReference type="SUPFAM" id="SSF50630">
    <property type="entry name" value="Acid proteases"/>
    <property type="match status" value="1"/>
</dbReference>
<dbReference type="GO" id="GO:0006508">
    <property type="term" value="P:proteolysis"/>
    <property type="evidence" value="ECO:0007669"/>
    <property type="project" value="UniProtKB-KW"/>
</dbReference>
<name>A0A9P5TCQ5_9AGAM</name>
<evidence type="ECO:0000256" key="7">
    <source>
        <dbReference type="SAM" id="SignalP"/>
    </source>
</evidence>
<evidence type="ECO:0000256" key="1">
    <source>
        <dbReference type="ARBA" id="ARBA00007447"/>
    </source>
</evidence>
<feature type="chain" id="PRO_5040469749" evidence="7">
    <location>
        <begin position="20"/>
        <end position="571"/>
    </location>
</feature>
<keyword evidence="6" id="KW-0472">Membrane</keyword>
<feature type="region of interest" description="Disordered" evidence="5">
    <location>
        <begin position="504"/>
        <end position="528"/>
    </location>
</feature>
<evidence type="ECO:0000256" key="3">
    <source>
        <dbReference type="PIRSR" id="PIRSR601461-1"/>
    </source>
</evidence>
<gene>
    <name evidence="9" type="ORF">DFH94DRAFT_243852</name>
</gene>
<dbReference type="InterPro" id="IPR001461">
    <property type="entry name" value="Aspartic_peptidase_A1"/>
</dbReference>
<dbReference type="PANTHER" id="PTHR47966:SF57">
    <property type="entry name" value="PEPTIDASE A1 DOMAIN-CONTAINING PROTEIN"/>
    <property type="match status" value="1"/>
</dbReference>
<evidence type="ECO:0000256" key="2">
    <source>
        <dbReference type="ARBA" id="ARBA00022750"/>
    </source>
</evidence>
<dbReference type="InterPro" id="IPR001969">
    <property type="entry name" value="Aspartic_peptidase_AS"/>
</dbReference>
<keyword evidence="6" id="KW-0812">Transmembrane</keyword>
<dbReference type="EMBL" id="WHVB01000003">
    <property type="protein sequence ID" value="KAF8484697.1"/>
    <property type="molecule type" value="Genomic_DNA"/>
</dbReference>
<keyword evidence="7" id="KW-0732">Signal</keyword>
<reference evidence="9" key="1">
    <citation type="submission" date="2019-10" db="EMBL/GenBank/DDBJ databases">
        <authorList>
            <consortium name="DOE Joint Genome Institute"/>
            <person name="Kuo A."/>
            <person name="Miyauchi S."/>
            <person name="Kiss E."/>
            <person name="Drula E."/>
            <person name="Kohler A."/>
            <person name="Sanchez-Garcia M."/>
            <person name="Andreopoulos B."/>
            <person name="Barry K.W."/>
            <person name="Bonito G."/>
            <person name="Buee M."/>
            <person name="Carver A."/>
            <person name="Chen C."/>
            <person name="Cichocki N."/>
            <person name="Clum A."/>
            <person name="Culley D."/>
            <person name="Crous P.W."/>
            <person name="Fauchery L."/>
            <person name="Girlanda M."/>
            <person name="Hayes R."/>
            <person name="Keri Z."/>
            <person name="LaButti K."/>
            <person name="Lipzen A."/>
            <person name="Lombard V."/>
            <person name="Magnuson J."/>
            <person name="Maillard F."/>
            <person name="Morin E."/>
            <person name="Murat C."/>
            <person name="Nolan M."/>
            <person name="Ohm R."/>
            <person name="Pangilinan J."/>
            <person name="Pereira M."/>
            <person name="Perotto S."/>
            <person name="Peter M."/>
            <person name="Riley R."/>
            <person name="Sitrit Y."/>
            <person name="Stielow B."/>
            <person name="Szollosi G."/>
            <person name="Zifcakova L."/>
            <person name="Stursova M."/>
            <person name="Spatafora J.W."/>
            <person name="Tedersoo L."/>
            <person name="Vaario L.-M."/>
            <person name="Yamada A."/>
            <person name="Yan M."/>
            <person name="Wang P."/>
            <person name="Xu J."/>
            <person name="Bruns T."/>
            <person name="Baldrian P."/>
            <person name="Vilgalys R."/>
            <person name="Henrissat B."/>
            <person name="Grigoriev I.V."/>
            <person name="Hibbett D."/>
            <person name="Nagy L.G."/>
            <person name="Martin F.M."/>
        </authorList>
    </citation>
    <scope>NUCLEOTIDE SEQUENCE</scope>
    <source>
        <strain evidence="9">Prilba</strain>
    </source>
</reference>
<feature type="domain" description="Peptidase A1" evidence="8">
    <location>
        <begin position="68"/>
        <end position="392"/>
    </location>
</feature>
<keyword evidence="6" id="KW-1133">Transmembrane helix</keyword>
<dbReference type="InterPro" id="IPR021109">
    <property type="entry name" value="Peptidase_aspartic_dom_sf"/>
</dbReference>
<keyword evidence="4" id="KW-0378">Hydrolase</keyword>
<dbReference type="GO" id="GO:0004190">
    <property type="term" value="F:aspartic-type endopeptidase activity"/>
    <property type="evidence" value="ECO:0007669"/>
    <property type="project" value="UniProtKB-KW"/>
</dbReference>
<feature type="signal peptide" evidence="7">
    <location>
        <begin position="1"/>
        <end position="19"/>
    </location>
</feature>
<dbReference type="CDD" id="cd05471">
    <property type="entry name" value="pepsin_like"/>
    <property type="match status" value="1"/>
</dbReference>
<comment type="similarity">
    <text evidence="1 4">Belongs to the peptidase A1 family.</text>
</comment>
<dbReference type="InterPro" id="IPR034164">
    <property type="entry name" value="Pepsin-like_dom"/>
</dbReference>
<feature type="transmembrane region" description="Helical" evidence="6">
    <location>
        <begin position="458"/>
        <end position="485"/>
    </location>
</feature>
<reference evidence="9" key="2">
    <citation type="journal article" date="2020" name="Nat. Commun.">
        <title>Large-scale genome sequencing of mycorrhizal fungi provides insights into the early evolution of symbiotic traits.</title>
        <authorList>
            <person name="Miyauchi S."/>
            <person name="Kiss E."/>
            <person name="Kuo A."/>
            <person name="Drula E."/>
            <person name="Kohler A."/>
            <person name="Sanchez-Garcia M."/>
            <person name="Morin E."/>
            <person name="Andreopoulos B."/>
            <person name="Barry K.W."/>
            <person name="Bonito G."/>
            <person name="Buee M."/>
            <person name="Carver A."/>
            <person name="Chen C."/>
            <person name="Cichocki N."/>
            <person name="Clum A."/>
            <person name="Culley D."/>
            <person name="Crous P.W."/>
            <person name="Fauchery L."/>
            <person name="Girlanda M."/>
            <person name="Hayes R.D."/>
            <person name="Keri Z."/>
            <person name="LaButti K."/>
            <person name="Lipzen A."/>
            <person name="Lombard V."/>
            <person name="Magnuson J."/>
            <person name="Maillard F."/>
            <person name="Murat C."/>
            <person name="Nolan M."/>
            <person name="Ohm R.A."/>
            <person name="Pangilinan J."/>
            <person name="Pereira M.F."/>
            <person name="Perotto S."/>
            <person name="Peter M."/>
            <person name="Pfister S."/>
            <person name="Riley R."/>
            <person name="Sitrit Y."/>
            <person name="Stielow J.B."/>
            <person name="Szollosi G."/>
            <person name="Zifcakova L."/>
            <person name="Stursova M."/>
            <person name="Spatafora J.W."/>
            <person name="Tedersoo L."/>
            <person name="Vaario L.M."/>
            <person name="Yamada A."/>
            <person name="Yan M."/>
            <person name="Wang P."/>
            <person name="Xu J."/>
            <person name="Bruns T."/>
            <person name="Baldrian P."/>
            <person name="Vilgalys R."/>
            <person name="Dunand C."/>
            <person name="Henrissat B."/>
            <person name="Grigoriev I.V."/>
            <person name="Hibbett D."/>
            <person name="Nagy L.G."/>
            <person name="Martin F.M."/>
        </authorList>
    </citation>
    <scope>NUCLEOTIDE SEQUENCE</scope>
    <source>
        <strain evidence="9">Prilba</strain>
    </source>
</reference>
<evidence type="ECO:0000256" key="5">
    <source>
        <dbReference type="SAM" id="MobiDB-lite"/>
    </source>
</evidence>
<dbReference type="Gene3D" id="2.40.70.10">
    <property type="entry name" value="Acid Proteases"/>
    <property type="match status" value="2"/>
</dbReference>
<dbReference type="PROSITE" id="PS51767">
    <property type="entry name" value="PEPTIDASE_A1"/>
    <property type="match status" value="1"/>
</dbReference>
<evidence type="ECO:0000256" key="6">
    <source>
        <dbReference type="SAM" id="Phobius"/>
    </source>
</evidence>
<dbReference type="InterPro" id="IPR033121">
    <property type="entry name" value="PEPTIDASE_A1"/>
</dbReference>
<dbReference type="Pfam" id="PF00026">
    <property type="entry name" value="Asp"/>
    <property type="match status" value="1"/>
</dbReference>
<organism evidence="9 10">
    <name type="scientific">Russula ochroleuca</name>
    <dbReference type="NCBI Taxonomy" id="152965"/>
    <lineage>
        <taxon>Eukaryota</taxon>
        <taxon>Fungi</taxon>
        <taxon>Dikarya</taxon>
        <taxon>Basidiomycota</taxon>
        <taxon>Agaricomycotina</taxon>
        <taxon>Agaricomycetes</taxon>
        <taxon>Russulales</taxon>
        <taxon>Russulaceae</taxon>
        <taxon>Russula</taxon>
    </lineage>
</organism>
<keyword evidence="10" id="KW-1185">Reference proteome</keyword>
<dbReference type="OrthoDB" id="2747330at2759"/>
<evidence type="ECO:0000259" key="8">
    <source>
        <dbReference type="PROSITE" id="PS51767"/>
    </source>
</evidence>
<keyword evidence="2 4" id="KW-0064">Aspartyl protease</keyword>
<protein>
    <submittedName>
        <fullName evidence="9">Acid protease</fullName>
    </submittedName>
</protein>
<feature type="active site" evidence="3">
    <location>
        <position position="84"/>
    </location>
</feature>